<dbReference type="PANTHER" id="PTHR34929">
    <property type="entry name" value="ZGC:153157"/>
    <property type="match status" value="1"/>
</dbReference>
<dbReference type="InterPro" id="IPR029162">
    <property type="entry name" value="InaF-motif"/>
</dbReference>
<evidence type="ECO:0000256" key="1">
    <source>
        <dbReference type="SAM" id="Phobius"/>
    </source>
</evidence>
<accession>A0A8J2WL23</accession>
<keyword evidence="1" id="KW-0472">Membrane</keyword>
<dbReference type="PANTHER" id="PTHR34929:SF1">
    <property type="entry name" value="INAF MOTIF CONTAINING 2"/>
    <property type="match status" value="1"/>
</dbReference>
<evidence type="ECO:0000313" key="2">
    <source>
        <dbReference type="EMBL" id="CAH0103028.1"/>
    </source>
</evidence>
<evidence type="ECO:0000313" key="3">
    <source>
        <dbReference type="Proteomes" id="UP000789390"/>
    </source>
</evidence>
<keyword evidence="1" id="KW-0812">Transmembrane</keyword>
<organism evidence="2 3">
    <name type="scientific">Daphnia galeata</name>
    <dbReference type="NCBI Taxonomy" id="27404"/>
    <lineage>
        <taxon>Eukaryota</taxon>
        <taxon>Metazoa</taxon>
        <taxon>Ecdysozoa</taxon>
        <taxon>Arthropoda</taxon>
        <taxon>Crustacea</taxon>
        <taxon>Branchiopoda</taxon>
        <taxon>Diplostraca</taxon>
        <taxon>Cladocera</taxon>
        <taxon>Anomopoda</taxon>
        <taxon>Daphniidae</taxon>
        <taxon>Daphnia</taxon>
    </lineage>
</organism>
<proteinExistence type="predicted"/>
<dbReference type="Pfam" id="PF15018">
    <property type="entry name" value="InaF-motif"/>
    <property type="match status" value="1"/>
</dbReference>
<reference evidence="2" key="1">
    <citation type="submission" date="2021-11" db="EMBL/GenBank/DDBJ databases">
        <authorList>
            <person name="Schell T."/>
        </authorList>
    </citation>
    <scope>NUCLEOTIDE SEQUENCE</scope>
    <source>
        <strain evidence="2">M5</strain>
    </source>
</reference>
<keyword evidence="1" id="KW-1133">Transmembrane helix</keyword>
<dbReference type="EMBL" id="CAKKLH010000101">
    <property type="protein sequence ID" value="CAH0103028.1"/>
    <property type="molecule type" value="Genomic_DNA"/>
</dbReference>
<gene>
    <name evidence="2" type="ORF">DGAL_LOCUS5562</name>
</gene>
<feature type="transmembrane region" description="Helical" evidence="1">
    <location>
        <begin position="37"/>
        <end position="63"/>
    </location>
</feature>
<name>A0A8J2WL23_9CRUS</name>
<sequence>MGVDCWNTFVVSKPAYSTVIMPGEINRRPGHERKTKFIRIFTVMTYICSVSIAAALLSLYYFFIWDPTTNNQNSTLVTVCPITRLTFSNCRILRVVALMPPILFFGHFLMATAVLAATPLRVASIKELTCS</sequence>
<protein>
    <submittedName>
        <fullName evidence="2">Uncharacterized protein</fullName>
    </submittedName>
</protein>
<comment type="caution">
    <text evidence="2">The sequence shown here is derived from an EMBL/GenBank/DDBJ whole genome shotgun (WGS) entry which is preliminary data.</text>
</comment>
<dbReference type="OrthoDB" id="6342440at2759"/>
<dbReference type="Proteomes" id="UP000789390">
    <property type="component" value="Unassembled WGS sequence"/>
</dbReference>
<feature type="transmembrane region" description="Helical" evidence="1">
    <location>
        <begin position="92"/>
        <end position="117"/>
    </location>
</feature>
<keyword evidence="3" id="KW-1185">Reference proteome</keyword>
<dbReference type="AlphaFoldDB" id="A0A8J2WL23"/>